<reference evidence="11 12" key="1">
    <citation type="submission" date="2017-06" db="EMBL/GenBank/DDBJ databases">
        <authorList>
            <person name="Kim H.J."/>
            <person name="Triplett B.A."/>
        </authorList>
    </citation>
    <scope>NUCLEOTIDE SEQUENCE [LARGE SCALE GENOMIC DNA]</scope>
    <source>
        <strain evidence="11 12">SCA</strain>
    </source>
</reference>
<feature type="binding site" evidence="9">
    <location>
        <begin position="290"/>
        <end position="291"/>
    </location>
    <ligand>
        <name>FMN</name>
        <dbReference type="ChEBI" id="CHEBI:58210"/>
    </ligand>
</feature>
<dbReference type="GO" id="GO:0010181">
    <property type="term" value="F:FMN binding"/>
    <property type="evidence" value="ECO:0007669"/>
    <property type="project" value="InterPro"/>
</dbReference>
<feature type="binding site" evidence="9">
    <location>
        <position position="239"/>
    </location>
    <ligand>
        <name>glyoxylate</name>
        <dbReference type="ChEBI" id="CHEBI:36655"/>
    </ligand>
</feature>
<evidence type="ECO:0000256" key="5">
    <source>
        <dbReference type="ARBA" id="ARBA00024042"/>
    </source>
</evidence>
<dbReference type="EMBL" id="FZOJ01000003">
    <property type="protein sequence ID" value="SNS03673.1"/>
    <property type="molecule type" value="Genomic_DNA"/>
</dbReference>
<dbReference type="Pfam" id="PF01070">
    <property type="entry name" value="FMN_dh"/>
    <property type="match status" value="2"/>
</dbReference>
<dbReference type="PROSITE" id="PS51349">
    <property type="entry name" value="FMN_HYDROXY_ACID_DH_2"/>
    <property type="match status" value="1"/>
</dbReference>
<dbReference type="CDD" id="cd02809">
    <property type="entry name" value="alpha_hydroxyacid_oxid_FMN"/>
    <property type="match status" value="1"/>
</dbReference>
<keyword evidence="11" id="KW-0413">Isomerase</keyword>
<evidence type="ECO:0000256" key="9">
    <source>
        <dbReference type="PIRSR" id="PIRSR000138-2"/>
    </source>
</evidence>
<dbReference type="SUPFAM" id="SSF51395">
    <property type="entry name" value="FMN-linked oxidoreductases"/>
    <property type="match status" value="1"/>
</dbReference>
<proteinExistence type="inferred from homology"/>
<evidence type="ECO:0000256" key="1">
    <source>
        <dbReference type="ARBA" id="ARBA00001917"/>
    </source>
</evidence>
<evidence type="ECO:0000256" key="7">
    <source>
        <dbReference type="ARBA" id="ARBA00048754"/>
    </source>
</evidence>
<dbReference type="InterPro" id="IPR037396">
    <property type="entry name" value="FMN_HAD"/>
</dbReference>
<keyword evidence="4" id="KW-0560">Oxidoreductase</keyword>
<feature type="domain" description="FMN hydroxy acid dehydrogenase" evidence="10">
    <location>
        <begin position="37"/>
        <end position="340"/>
    </location>
</feature>
<dbReference type="RefSeq" id="WP_176431179.1">
    <property type="nucleotide sequence ID" value="NZ_FZOJ01000003.1"/>
</dbReference>
<feature type="binding site" evidence="9">
    <location>
        <position position="236"/>
    </location>
    <ligand>
        <name>FMN</name>
        <dbReference type="ChEBI" id="CHEBI:58210"/>
    </ligand>
</feature>
<keyword evidence="12" id="KW-1185">Reference proteome</keyword>
<dbReference type="PANTHER" id="PTHR10578:SF107">
    <property type="entry name" value="2-HYDROXYACID OXIDASE 1"/>
    <property type="match status" value="1"/>
</dbReference>
<dbReference type="GO" id="GO:0016491">
    <property type="term" value="F:oxidoreductase activity"/>
    <property type="evidence" value="ECO:0007669"/>
    <property type="project" value="UniProtKB-KW"/>
</dbReference>
<dbReference type="InterPro" id="IPR013785">
    <property type="entry name" value="Aldolase_TIM"/>
</dbReference>
<evidence type="ECO:0000259" key="10">
    <source>
        <dbReference type="PROSITE" id="PS51349"/>
    </source>
</evidence>
<accession>A0A239B994</accession>
<feature type="active site" description="Proton acceptor" evidence="8">
    <location>
        <position position="236"/>
    </location>
</feature>
<dbReference type="InterPro" id="IPR000262">
    <property type="entry name" value="FMN-dep_DH"/>
</dbReference>
<dbReference type="Proteomes" id="UP000198304">
    <property type="component" value="Unassembled WGS sequence"/>
</dbReference>
<evidence type="ECO:0000256" key="2">
    <source>
        <dbReference type="ARBA" id="ARBA00022630"/>
    </source>
</evidence>
<organism evidence="11 12">
    <name type="scientific">Anaerovirgula multivorans</name>
    <dbReference type="NCBI Taxonomy" id="312168"/>
    <lineage>
        <taxon>Bacteria</taxon>
        <taxon>Bacillati</taxon>
        <taxon>Bacillota</taxon>
        <taxon>Clostridia</taxon>
        <taxon>Peptostreptococcales</taxon>
        <taxon>Natronincolaceae</taxon>
        <taxon>Anaerovirgula</taxon>
    </lineage>
</organism>
<name>A0A239B994_9FIRM</name>
<feature type="binding site" evidence="9">
    <location>
        <position position="212"/>
    </location>
    <ligand>
        <name>FMN</name>
        <dbReference type="ChEBI" id="CHEBI:58210"/>
    </ligand>
</feature>
<dbReference type="GO" id="GO:0016853">
    <property type="term" value="F:isomerase activity"/>
    <property type="evidence" value="ECO:0007669"/>
    <property type="project" value="UniProtKB-KW"/>
</dbReference>
<comment type="cofactor">
    <cofactor evidence="1">
        <name>FMN</name>
        <dbReference type="ChEBI" id="CHEBI:58210"/>
    </cofactor>
</comment>
<evidence type="ECO:0000313" key="11">
    <source>
        <dbReference type="EMBL" id="SNS03673.1"/>
    </source>
</evidence>
<evidence type="ECO:0000256" key="4">
    <source>
        <dbReference type="ARBA" id="ARBA00023002"/>
    </source>
</evidence>
<dbReference type="Gene3D" id="3.20.20.70">
    <property type="entry name" value="Aldolase class I"/>
    <property type="match status" value="1"/>
</dbReference>
<dbReference type="InterPro" id="IPR012133">
    <property type="entry name" value="Alpha-hydoxy_acid_DH_FMN"/>
</dbReference>
<evidence type="ECO:0000256" key="8">
    <source>
        <dbReference type="PIRSR" id="PIRSR000138-1"/>
    </source>
</evidence>
<comment type="similarity">
    <text evidence="5">Belongs to the FMN-dependent alpha-hydroxy acid dehydrogenase family.</text>
</comment>
<keyword evidence="3 9" id="KW-0288">FMN</keyword>
<evidence type="ECO:0000313" key="12">
    <source>
        <dbReference type="Proteomes" id="UP000198304"/>
    </source>
</evidence>
<feature type="binding site" evidence="9">
    <location>
        <position position="234"/>
    </location>
    <ligand>
        <name>FMN</name>
        <dbReference type="ChEBI" id="CHEBI:58210"/>
    </ligand>
</feature>
<protein>
    <recommendedName>
        <fullName evidence="6">L-lactate oxidase</fullName>
    </recommendedName>
</protein>
<dbReference type="PIRSF" id="PIRSF000138">
    <property type="entry name" value="Al-hdrx_acd_dh"/>
    <property type="match status" value="1"/>
</dbReference>
<evidence type="ECO:0000256" key="6">
    <source>
        <dbReference type="ARBA" id="ARBA00029513"/>
    </source>
</evidence>
<keyword evidence="2 9" id="KW-0285">Flavoprotein</keyword>
<feature type="binding site" evidence="9">
    <location>
        <begin position="267"/>
        <end position="271"/>
    </location>
    <ligand>
        <name>FMN</name>
        <dbReference type="ChEBI" id="CHEBI:58210"/>
    </ligand>
</feature>
<sequence length="340" mass="36077">MNYTDVLNNAREIFAKKCRVCKECNGIACKGEVPGVGGKGTGAGFIRNREKINEVKIHLDTIVPTKEIDTSIGLFGKTLKFPILAAPIGGLDMNYNDYLNDLTYSQAIIEGCINAGVLGCTGDGVKDEYYDVPLGVIGDNEGMGIPTIKPWKNEEIIKKIKKAEEKGAPAVAIDIDAAGLVVLAMLGKPVATKSVEELKEITSSTKLPVILKGIMTTGGVVKALESGAHGIVVSNHGGRVLDHTLSTIEVLPEIVKAAGGKLKIFIDGGFRDGIDVFKALAMGADAVLIGRPYAIAAYGGGREGVEIYTQKVGQELKETMIMAGCHQLQDIGKQHVSHSF</sequence>
<dbReference type="AlphaFoldDB" id="A0A239B994"/>
<comment type="catalytic activity">
    <reaction evidence="7">
        <text>(S)-lactate + O2 = pyruvate + H2O2</text>
        <dbReference type="Rhea" id="RHEA:55868"/>
        <dbReference type="ChEBI" id="CHEBI:15361"/>
        <dbReference type="ChEBI" id="CHEBI:15379"/>
        <dbReference type="ChEBI" id="CHEBI:16240"/>
        <dbReference type="ChEBI" id="CHEBI:16651"/>
    </reaction>
    <physiologicalReaction direction="left-to-right" evidence="7">
        <dbReference type="Rhea" id="RHEA:55869"/>
    </physiologicalReaction>
</comment>
<dbReference type="PANTHER" id="PTHR10578">
    <property type="entry name" value="S -2-HYDROXY-ACID OXIDASE-RELATED"/>
    <property type="match status" value="1"/>
</dbReference>
<gene>
    <name evidence="11" type="ORF">SAMN05446037_100355</name>
</gene>
<evidence type="ECO:0000256" key="3">
    <source>
        <dbReference type="ARBA" id="ARBA00022643"/>
    </source>
</evidence>